<dbReference type="OrthoDB" id="69928at2759"/>
<evidence type="ECO:0000259" key="2">
    <source>
        <dbReference type="Pfam" id="PF10373"/>
    </source>
</evidence>
<comment type="caution">
    <text evidence="4">The sequence shown here is derived from an EMBL/GenBank/DDBJ whole genome shotgun (WGS) entry which is preliminary data.</text>
</comment>
<evidence type="ECO:0000313" key="4">
    <source>
        <dbReference type="EMBL" id="PON37849.1"/>
    </source>
</evidence>
<dbReference type="PANTHER" id="PTHR15696:SF0">
    <property type="entry name" value="TELOMERASE-BINDING PROTEIN EST1A"/>
    <property type="match status" value="1"/>
</dbReference>
<dbReference type="STRING" id="3476.A0A2P5AMS2"/>
<dbReference type="InterPro" id="IPR011990">
    <property type="entry name" value="TPR-like_helical_dom_sf"/>
</dbReference>
<dbReference type="AlphaFoldDB" id="A0A2P5AMS2"/>
<feature type="domain" description="DNA/RNA-binding" evidence="2">
    <location>
        <begin position="188"/>
        <end position="491"/>
    </location>
</feature>
<sequence>MTNNLHSPFKDQSEKHDCLVEVSNKEKQLWVLIHTKGLLQTDVKDLYRKVRSTYEKIILDNYDQTELQDVEYSLWKLHYKHIDEFRKRIKKSSTAEPYETKHIVGFKLFLSEAIEFYQNLIVKTRKAFRFPEESSFYGKGGNFGFSEPKKMQKCQFLCHRFLVCLGDLARYREHYEKPDIQNHNWSMAATHYMEATVIWPDSGNPHNQLAVLATYVGDEFLALYHCIRSLAVKEPFPDARDNLILLLERNRSSCLQSLSCDDHFNFLKPSERRITKKNSKNEDNGSIPAKFWSLFIRIMSFFFVKSSLNEFPSAFTASVTELDALMALDDTELKASLESYRHMDSVKTGPFRAIQVVSILLYTLQNLIKSPQIKVFEDLNDTQLIVVRQLALNATFIFMGRFVDRCLNARALNSCPLLPAVLVFVEWLATMLNEVEHCEHDEKTSTGMSYFFGSLLDLLKRFDVNKNGGNSSDSSPLWEDYELRGFAPVASGHESLDFSSQWVNIDNFENGTESRIYRIINAALKIANRSNDSQKWIIYDEYGGKFHDLLVAESNEFPDKRDSEKAEPISCDPKTGMANEFFNEYVEESEKQFRGEDQSVNGRSVAVEDEEVILFKPLTRYNSAPLCSNSNNPTTPKETEDPTVPADDCLRRATSLLIAQNQAQGNPSSVQADISNFRHNDPFELQELFFKDAGVQPFPNSPISAGPPSLSAWVLDRGSSNNKKEKSSNGVSKRVLSPIQEVASESLYSLSAIENEDSTKTHSFSTTPYSSSPYSAPVPSAPLLPDDAAWFKGLQSSFDSCKVSESLNRTETISNASETSGSYPTWTATQGPTDCGLSSIPGLTGSFPPQRRMTSSEWLRQYRENRNLERGNYNHTSPSPSYFYSPGNLGNSYIEYNASRSDLLDQWGYPLASNPTMQAESPALYPAFPLDHGAADLQRREKLLYGYQRPSPYVCGAVTDMRNEPQPLLQYLKEKERQLQRDPTVMRGPTYMGN</sequence>
<dbReference type="InterPro" id="IPR045153">
    <property type="entry name" value="Est1/Ebs1-like"/>
</dbReference>
<dbReference type="GO" id="GO:0005697">
    <property type="term" value="C:telomerase holoenzyme complex"/>
    <property type="evidence" value="ECO:0007669"/>
    <property type="project" value="TreeGrafter"/>
</dbReference>
<dbReference type="GO" id="GO:0070034">
    <property type="term" value="F:telomerase RNA binding"/>
    <property type="evidence" value="ECO:0007669"/>
    <property type="project" value="TreeGrafter"/>
</dbReference>
<dbReference type="Proteomes" id="UP000237105">
    <property type="component" value="Unassembled WGS sequence"/>
</dbReference>
<proteinExistence type="predicted"/>
<keyword evidence="1" id="KW-0677">Repeat</keyword>
<accession>A0A2P5AMS2</accession>
<keyword evidence="5" id="KW-1185">Reference proteome</keyword>
<dbReference type="Pfam" id="PF10374">
    <property type="entry name" value="EST1"/>
    <property type="match status" value="1"/>
</dbReference>
<name>A0A2P5AMS2_PARAD</name>
<dbReference type="EMBL" id="JXTB01000514">
    <property type="protein sequence ID" value="PON37849.1"/>
    <property type="molecule type" value="Genomic_DNA"/>
</dbReference>
<evidence type="ECO:0000259" key="3">
    <source>
        <dbReference type="Pfam" id="PF10374"/>
    </source>
</evidence>
<evidence type="ECO:0000256" key="1">
    <source>
        <dbReference type="ARBA" id="ARBA00022737"/>
    </source>
</evidence>
<gene>
    <name evidence="4" type="ORF">PanWU01x14_316700</name>
</gene>
<protein>
    <submittedName>
        <fullName evidence="4">Telomerase activating protein Est</fullName>
    </submittedName>
</protein>
<reference evidence="5" key="1">
    <citation type="submission" date="2016-06" db="EMBL/GenBank/DDBJ databases">
        <title>Parallel loss of symbiosis genes in relatives of nitrogen-fixing non-legume Parasponia.</title>
        <authorList>
            <person name="Van Velzen R."/>
            <person name="Holmer R."/>
            <person name="Bu F."/>
            <person name="Rutten L."/>
            <person name="Van Zeijl A."/>
            <person name="Liu W."/>
            <person name="Santuari L."/>
            <person name="Cao Q."/>
            <person name="Sharma T."/>
            <person name="Shen D."/>
            <person name="Roswanjaya Y."/>
            <person name="Wardhani T."/>
            <person name="Kalhor M.S."/>
            <person name="Jansen J."/>
            <person name="Van den Hoogen J."/>
            <person name="Gungor B."/>
            <person name="Hartog M."/>
            <person name="Hontelez J."/>
            <person name="Verver J."/>
            <person name="Yang W.-C."/>
            <person name="Schijlen E."/>
            <person name="Repin R."/>
            <person name="Schilthuizen M."/>
            <person name="Schranz E."/>
            <person name="Heidstra R."/>
            <person name="Miyata K."/>
            <person name="Fedorova E."/>
            <person name="Kohlen W."/>
            <person name="Bisseling T."/>
            <person name="Smit S."/>
            <person name="Geurts R."/>
        </authorList>
    </citation>
    <scope>NUCLEOTIDE SEQUENCE [LARGE SCALE GENOMIC DNA]</scope>
    <source>
        <strain evidence="5">cv. WU1-14</strain>
    </source>
</reference>
<organism evidence="4 5">
    <name type="scientific">Parasponia andersonii</name>
    <name type="common">Sponia andersonii</name>
    <dbReference type="NCBI Taxonomy" id="3476"/>
    <lineage>
        <taxon>Eukaryota</taxon>
        <taxon>Viridiplantae</taxon>
        <taxon>Streptophyta</taxon>
        <taxon>Embryophyta</taxon>
        <taxon>Tracheophyta</taxon>
        <taxon>Spermatophyta</taxon>
        <taxon>Magnoliopsida</taxon>
        <taxon>eudicotyledons</taxon>
        <taxon>Gunneridae</taxon>
        <taxon>Pentapetalae</taxon>
        <taxon>rosids</taxon>
        <taxon>fabids</taxon>
        <taxon>Rosales</taxon>
        <taxon>Cannabaceae</taxon>
        <taxon>Parasponia</taxon>
    </lineage>
</organism>
<dbReference type="GO" id="GO:0042162">
    <property type="term" value="F:telomeric DNA binding"/>
    <property type="evidence" value="ECO:0007669"/>
    <property type="project" value="TreeGrafter"/>
</dbReference>
<dbReference type="Pfam" id="PF10373">
    <property type="entry name" value="EST1_DNA_bind"/>
    <property type="match status" value="1"/>
</dbReference>
<dbReference type="Gene3D" id="1.25.40.10">
    <property type="entry name" value="Tetratricopeptide repeat domain"/>
    <property type="match status" value="1"/>
</dbReference>
<dbReference type="FunFam" id="1.25.40.10:FF:000225">
    <property type="entry name" value="Protein SMG7"/>
    <property type="match status" value="1"/>
</dbReference>
<dbReference type="InterPro" id="IPR018834">
    <property type="entry name" value="DNA/RNA-bd_Est1-type"/>
</dbReference>
<dbReference type="InterPro" id="IPR019458">
    <property type="entry name" value="Est1-like_N"/>
</dbReference>
<dbReference type="PANTHER" id="PTHR15696">
    <property type="entry name" value="SMG-7 SUPPRESSOR WITH MORPHOLOGICAL EFFECT ON GENITALIA PROTEIN 7"/>
    <property type="match status" value="1"/>
</dbReference>
<dbReference type="GO" id="GO:0000184">
    <property type="term" value="P:nuclear-transcribed mRNA catabolic process, nonsense-mediated decay"/>
    <property type="evidence" value="ECO:0007669"/>
    <property type="project" value="TreeGrafter"/>
</dbReference>
<dbReference type="SUPFAM" id="SSF48452">
    <property type="entry name" value="TPR-like"/>
    <property type="match status" value="1"/>
</dbReference>
<evidence type="ECO:0000313" key="5">
    <source>
        <dbReference type="Proteomes" id="UP000237105"/>
    </source>
</evidence>
<feature type="domain" description="Telomerase activating protein Est1-like N-terminal" evidence="3">
    <location>
        <begin position="70"/>
        <end position="176"/>
    </location>
</feature>